<dbReference type="AlphaFoldDB" id="A0AAV1TU06"/>
<gene>
    <name evidence="1" type="ORF">PM001_LOCUS10286</name>
</gene>
<organism evidence="1 2">
    <name type="scientific">Peronospora matthiolae</name>
    <dbReference type="NCBI Taxonomy" id="2874970"/>
    <lineage>
        <taxon>Eukaryota</taxon>
        <taxon>Sar</taxon>
        <taxon>Stramenopiles</taxon>
        <taxon>Oomycota</taxon>
        <taxon>Peronosporomycetes</taxon>
        <taxon>Peronosporales</taxon>
        <taxon>Peronosporaceae</taxon>
        <taxon>Peronospora</taxon>
    </lineage>
</organism>
<sequence length="139" mass="16206">MSLIMKYTSEGVPKNWDGKDWQTYKWGMTTVFKENDLRAIAVGSTTKEMLATARAQKQEEFEKKHVKIMQMIGMSLPSEVLQQIRDKKTGLDMWEKLCNLYEGKQNEAVRVKTIRRVEHELWIPKLTPEGDANLHMCKC</sequence>
<protein>
    <submittedName>
        <fullName evidence="1">Uncharacterized protein</fullName>
    </submittedName>
</protein>
<comment type="caution">
    <text evidence="1">The sequence shown here is derived from an EMBL/GenBank/DDBJ whole genome shotgun (WGS) entry which is preliminary data.</text>
</comment>
<name>A0AAV1TU06_9STRA</name>
<accession>A0AAV1TU06</accession>
<evidence type="ECO:0000313" key="2">
    <source>
        <dbReference type="Proteomes" id="UP001162060"/>
    </source>
</evidence>
<proteinExistence type="predicted"/>
<evidence type="ECO:0000313" key="1">
    <source>
        <dbReference type="EMBL" id="CAK7925136.1"/>
    </source>
</evidence>
<reference evidence="1" key="1">
    <citation type="submission" date="2024-01" db="EMBL/GenBank/DDBJ databases">
        <authorList>
            <person name="Webb A."/>
        </authorList>
    </citation>
    <scope>NUCLEOTIDE SEQUENCE</scope>
    <source>
        <strain evidence="1">Pm1</strain>
    </source>
</reference>
<dbReference type="Pfam" id="PF14223">
    <property type="entry name" value="Retrotran_gag_2"/>
    <property type="match status" value="1"/>
</dbReference>
<dbReference type="EMBL" id="CAKLBY020000086">
    <property type="protein sequence ID" value="CAK7925136.1"/>
    <property type="molecule type" value="Genomic_DNA"/>
</dbReference>
<dbReference type="Proteomes" id="UP001162060">
    <property type="component" value="Unassembled WGS sequence"/>
</dbReference>